<dbReference type="InterPro" id="IPR013320">
    <property type="entry name" value="ConA-like_dom_sf"/>
</dbReference>
<dbReference type="PROSITE" id="PS00484">
    <property type="entry name" value="THYROGLOBULIN_1_1"/>
    <property type="match status" value="2"/>
</dbReference>
<dbReference type="InterPro" id="IPR051950">
    <property type="entry name" value="Dev_reg/Prot_inhib"/>
</dbReference>
<dbReference type="InterPro" id="IPR036857">
    <property type="entry name" value="Thyroglobulin_1_sf"/>
</dbReference>
<dbReference type="PROSITE" id="PS51162">
    <property type="entry name" value="THYROGLOBULIN_1_2"/>
    <property type="match status" value="2"/>
</dbReference>
<sequence>MNSLGISDYLGCYKDGSPRDLLQRLHHNNVTVNNCVSGCRDQEYEYGAVQFSYLCFCGDHYGRFGKLPDEMCDSKCKSPGDQYCGGDWKNSVYSTGYKGKKKKHKKRDQVVLFDGPEEIKTSEFVEDTEHDDVAVSKESDIVSPHPRSEVPDSFDAPHVHINPTDYNQNNVPGSPGESISAFPLATSAPPLEETSQTSTNHLPSEQGTAQTTSNQPLEEPVQGHTINLGTFPHTAETLPGQITPEQSTHVETIPSQTTSQESVSEKSNPVLGTPEISTPVLSTSVEYPSISATPLEHSKTGETIVTIPSLEASSNHIKAGSVLIKLPSKHLHLDSKGIKINSTLVNGTVLKINGTLYLVKGSLTKLPKSKSAHANKLVGSLVAGVALKDSNEHLVNGTKAGVTTDGDMFSYDGSASTTLEDKPFDAHVIEVKVKSEEQKNPPKKKLAGEKSISVESSNPISPTENLNNPSASNENIDASNLSSPPPPPPPPTHSYYPPKPLQVPLTSIDEPSLTINKAISAEAVGFHDTTSQDERKKTACYIERKMAVSMDDSFVPVCQEDGSYAPVQCFEHMGFGKQCWCVDGQGEEIGDTRTTDGSTPTCEKAPKKQISSEVKFLKVKTASSTKKPGKGARKYKVETHAKAKLSQCEAEKKISKNQKDMFSPECQPDGSYAPVQCFAHANYGTRCWCVDDNGREISRSSIQGGKKPDCEKDGQTPSPDPTKAGCPQKLRNKAKSPGKKIALQNNAAKQGNRKVPCFEVVCGCCPDGVSVAMGPNFQGCGVKRPSVPKAKDICASLVIKQVWSNELSNSYNRNFQRFAKSLKKAITKIYSVGKDFDRVNVNGFEPGCYPYDPKAVSSVIVYFTLHFAKAVDHPLKPIQDHLDDEKTLAGKDVFPDSLMLTGIPENANGCEPLKPTNQPKQSQQPTPRPPSQLPSPIPAPAKSPPRPPALPQPPAPRPAPPGTPATPSPPATPQPPAPPGTPAPPSPPGLPQPPATPAPPRPPGLPQPPAPPGIPATPSPPALPQPPAPPPTPAPPSPPALPQPPTPPGTPAPPGIPATPSPPALPQPTSPSPTKPPNLTPTPPSPPNPPETRLTPPPTSQPPAVPPPSSSPLPDWDYLALYYTFDNHKFPFITDVSGHSNRGQMSAGVNVVGVQNGCGLAGSFIRGSITVDGSRFHPKPTQAVTVALWVKFSTVEGEQTLFTTSRQGSYKSNYYLASKSGKITWCHKNEQDENLFEITSERAVVAGQWAHVAATYDSSKGRMTHYNTIIDY</sequence>
<dbReference type="Pfam" id="PF13385">
    <property type="entry name" value="Laminin_G_3"/>
    <property type="match status" value="1"/>
</dbReference>
<evidence type="ECO:0000256" key="1">
    <source>
        <dbReference type="ARBA" id="ARBA00004613"/>
    </source>
</evidence>
<evidence type="ECO:0000256" key="4">
    <source>
        <dbReference type="ARBA" id="ARBA00023157"/>
    </source>
</evidence>
<dbReference type="InterPro" id="IPR000716">
    <property type="entry name" value="Thyroglobulin_1"/>
</dbReference>
<evidence type="ECO:0000313" key="7">
    <source>
        <dbReference type="EMBL" id="CAB4020907.1"/>
    </source>
</evidence>
<feature type="compositionally biased region" description="Basic and acidic residues" evidence="6">
    <location>
        <begin position="131"/>
        <end position="158"/>
    </location>
</feature>
<dbReference type="InterPro" id="IPR000082">
    <property type="entry name" value="SEA_dom"/>
</dbReference>
<protein>
    <submittedName>
        <fullName evidence="7">Uncharacterized protein</fullName>
    </submittedName>
</protein>
<dbReference type="PROSITE" id="PS51212">
    <property type="entry name" value="WSC"/>
    <property type="match status" value="1"/>
</dbReference>
<evidence type="ECO:0000313" key="8">
    <source>
        <dbReference type="Proteomes" id="UP001152795"/>
    </source>
</evidence>
<feature type="region of interest" description="Disordered" evidence="6">
    <location>
        <begin position="122"/>
        <end position="223"/>
    </location>
</feature>
<feature type="compositionally biased region" description="Pro residues" evidence="6">
    <location>
        <begin position="926"/>
        <end position="1111"/>
    </location>
</feature>
<dbReference type="Gene3D" id="4.10.800.10">
    <property type="entry name" value="Thyroglobulin type-1"/>
    <property type="match status" value="2"/>
</dbReference>
<dbReference type="GO" id="GO:0005615">
    <property type="term" value="C:extracellular space"/>
    <property type="evidence" value="ECO:0007669"/>
    <property type="project" value="TreeGrafter"/>
</dbReference>
<dbReference type="SMART" id="SM00211">
    <property type="entry name" value="TY"/>
    <property type="match status" value="2"/>
</dbReference>
<dbReference type="GO" id="GO:0005604">
    <property type="term" value="C:basement membrane"/>
    <property type="evidence" value="ECO:0007669"/>
    <property type="project" value="TreeGrafter"/>
</dbReference>
<reference evidence="7" key="1">
    <citation type="submission" date="2020-04" db="EMBL/GenBank/DDBJ databases">
        <authorList>
            <person name="Alioto T."/>
            <person name="Alioto T."/>
            <person name="Gomez Garrido J."/>
        </authorList>
    </citation>
    <scope>NUCLEOTIDE SEQUENCE</scope>
    <source>
        <strain evidence="7">A484AB</strain>
    </source>
</reference>
<dbReference type="GO" id="GO:0007160">
    <property type="term" value="P:cell-matrix adhesion"/>
    <property type="evidence" value="ECO:0007669"/>
    <property type="project" value="TreeGrafter"/>
</dbReference>
<feature type="region of interest" description="Disordered" evidence="6">
    <location>
        <begin position="432"/>
        <end position="506"/>
    </location>
</feature>
<keyword evidence="3" id="KW-0677">Repeat</keyword>
<dbReference type="EMBL" id="CACRXK020011180">
    <property type="protein sequence ID" value="CAB4020907.1"/>
    <property type="molecule type" value="Genomic_DNA"/>
</dbReference>
<dbReference type="Pfam" id="PF00086">
    <property type="entry name" value="Thyroglobulin_1"/>
    <property type="match status" value="2"/>
</dbReference>
<dbReference type="CDD" id="cd00191">
    <property type="entry name" value="TY"/>
    <property type="match status" value="2"/>
</dbReference>
<comment type="subcellular location">
    <subcellularLocation>
        <location evidence="1">Secreted</location>
    </subcellularLocation>
</comment>
<comment type="caution">
    <text evidence="5">Lacks conserved residue(s) required for the propagation of feature annotation.</text>
</comment>
<organism evidence="7 8">
    <name type="scientific">Paramuricea clavata</name>
    <name type="common">Red gorgonian</name>
    <name type="synonym">Violescent sea-whip</name>
    <dbReference type="NCBI Taxonomy" id="317549"/>
    <lineage>
        <taxon>Eukaryota</taxon>
        <taxon>Metazoa</taxon>
        <taxon>Cnidaria</taxon>
        <taxon>Anthozoa</taxon>
        <taxon>Octocorallia</taxon>
        <taxon>Malacalcyonacea</taxon>
        <taxon>Plexauridae</taxon>
        <taxon>Paramuricea</taxon>
    </lineage>
</organism>
<dbReference type="Gene3D" id="2.60.120.200">
    <property type="match status" value="1"/>
</dbReference>
<feature type="region of interest" description="Disordered" evidence="6">
    <location>
        <begin position="247"/>
        <end position="276"/>
    </location>
</feature>
<dbReference type="OrthoDB" id="5986200at2759"/>
<dbReference type="PRINTS" id="PR01217">
    <property type="entry name" value="PRICHEXTENSN"/>
</dbReference>
<evidence type="ECO:0000256" key="2">
    <source>
        <dbReference type="ARBA" id="ARBA00022525"/>
    </source>
</evidence>
<accession>A0A7D9J357</accession>
<dbReference type="Proteomes" id="UP001152795">
    <property type="component" value="Unassembled WGS sequence"/>
</dbReference>
<dbReference type="PANTHER" id="PTHR12352">
    <property type="entry name" value="SECRETED MODULAR CALCIUM-BINDING PROTEIN"/>
    <property type="match status" value="1"/>
</dbReference>
<dbReference type="Pfam" id="PF01822">
    <property type="entry name" value="WSC"/>
    <property type="match status" value="1"/>
</dbReference>
<evidence type="ECO:0000256" key="6">
    <source>
        <dbReference type="SAM" id="MobiDB-lite"/>
    </source>
</evidence>
<dbReference type="SUPFAM" id="SSF49899">
    <property type="entry name" value="Concanavalin A-like lectins/glucanases"/>
    <property type="match status" value="1"/>
</dbReference>
<name>A0A7D9J357_PARCT</name>
<evidence type="ECO:0000256" key="5">
    <source>
        <dbReference type="PROSITE-ProRule" id="PRU00500"/>
    </source>
</evidence>
<keyword evidence="8" id="KW-1185">Reference proteome</keyword>
<feature type="compositionally biased region" description="Pro residues" evidence="6">
    <location>
        <begin position="483"/>
        <end position="501"/>
    </location>
</feature>
<feature type="region of interest" description="Disordered" evidence="6">
    <location>
        <begin position="899"/>
        <end position="1111"/>
    </location>
</feature>
<feature type="compositionally biased region" description="Polar residues" evidence="6">
    <location>
        <begin position="247"/>
        <end position="267"/>
    </location>
</feature>
<feature type="compositionally biased region" description="Polar residues" evidence="6">
    <location>
        <begin position="193"/>
        <end position="216"/>
    </location>
</feature>
<keyword evidence="4" id="KW-1015">Disulfide bond</keyword>
<proteinExistence type="predicted"/>
<keyword evidence="2" id="KW-0964">Secreted</keyword>
<feature type="compositionally biased region" description="Polar residues" evidence="6">
    <location>
        <begin position="453"/>
        <end position="481"/>
    </location>
</feature>
<dbReference type="PANTHER" id="PTHR12352:SF3">
    <property type="entry name" value="NIDOGEN-2"/>
    <property type="match status" value="1"/>
</dbReference>
<dbReference type="SUPFAM" id="SSF57610">
    <property type="entry name" value="Thyroglobulin type-1 domain"/>
    <property type="match status" value="2"/>
</dbReference>
<gene>
    <name evidence="7" type="ORF">PACLA_8A080987</name>
</gene>
<dbReference type="AlphaFoldDB" id="A0A7D9J357"/>
<comment type="caution">
    <text evidence="7">The sequence shown here is derived from an EMBL/GenBank/DDBJ whole genome shotgun (WGS) entry which is preliminary data.</text>
</comment>
<dbReference type="InterPro" id="IPR002889">
    <property type="entry name" value="WSC_carb-bd"/>
</dbReference>
<dbReference type="SMART" id="SM00321">
    <property type="entry name" value="WSC"/>
    <property type="match status" value="1"/>
</dbReference>
<feature type="region of interest" description="Disordered" evidence="6">
    <location>
        <begin position="700"/>
        <end position="747"/>
    </location>
</feature>
<evidence type="ECO:0000256" key="3">
    <source>
        <dbReference type="ARBA" id="ARBA00022737"/>
    </source>
</evidence>
<dbReference type="PROSITE" id="PS50024">
    <property type="entry name" value="SEA"/>
    <property type="match status" value="1"/>
</dbReference>